<dbReference type="PROSITE" id="PS51063">
    <property type="entry name" value="HTH_CRP_2"/>
    <property type="match status" value="1"/>
</dbReference>
<dbReference type="InterPro" id="IPR012318">
    <property type="entry name" value="HTH_CRP"/>
</dbReference>
<comment type="caution">
    <text evidence="6">Lacks conserved residue(s) required for the propagation of feature annotation.</text>
</comment>
<dbReference type="SMART" id="SM00419">
    <property type="entry name" value="HTH_CRP"/>
    <property type="match status" value="1"/>
</dbReference>
<dbReference type="GO" id="GO:0000976">
    <property type="term" value="F:transcription cis-regulatory region binding"/>
    <property type="evidence" value="ECO:0007669"/>
    <property type="project" value="TreeGrafter"/>
</dbReference>
<gene>
    <name evidence="10" type="ORF">SAMN04488122_4583</name>
</gene>
<dbReference type="PANTHER" id="PTHR48111:SF1">
    <property type="entry name" value="TWO-COMPONENT RESPONSE REGULATOR ORR33"/>
    <property type="match status" value="1"/>
</dbReference>
<keyword evidence="3" id="KW-0805">Transcription regulation</keyword>
<evidence type="ECO:0000259" key="7">
    <source>
        <dbReference type="PROSITE" id="PS50042"/>
    </source>
</evidence>
<dbReference type="GO" id="GO:0032993">
    <property type="term" value="C:protein-DNA complex"/>
    <property type="evidence" value="ECO:0007669"/>
    <property type="project" value="TreeGrafter"/>
</dbReference>
<dbReference type="OrthoDB" id="667966at2"/>
<protein>
    <submittedName>
        <fullName evidence="10">cAMP-binding domain of CRP or a regulatory subunit of cAMP-dependent protein kinases</fullName>
    </submittedName>
</protein>
<dbReference type="GO" id="GO:0005829">
    <property type="term" value="C:cytosol"/>
    <property type="evidence" value="ECO:0007669"/>
    <property type="project" value="TreeGrafter"/>
</dbReference>
<dbReference type="InterPro" id="IPR001789">
    <property type="entry name" value="Sig_transdc_resp-reg_receiver"/>
</dbReference>
<dbReference type="SUPFAM" id="SSF51206">
    <property type="entry name" value="cAMP-binding domain-like"/>
    <property type="match status" value="1"/>
</dbReference>
<dbReference type="InterPro" id="IPR036390">
    <property type="entry name" value="WH_DNA-bd_sf"/>
</dbReference>
<dbReference type="InterPro" id="IPR018490">
    <property type="entry name" value="cNMP-bd_dom_sf"/>
</dbReference>
<dbReference type="EMBL" id="FOJG01000002">
    <property type="protein sequence ID" value="SEW51911.1"/>
    <property type="molecule type" value="Genomic_DNA"/>
</dbReference>
<dbReference type="InterPro" id="IPR036388">
    <property type="entry name" value="WH-like_DNA-bd_sf"/>
</dbReference>
<reference evidence="11" key="1">
    <citation type="submission" date="2016-10" db="EMBL/GenBank/DDBJ databases">
        <authorList>
            <person name="Varghese N."/>
            <person name="Submissions S."/>
        </authorList>
    </citation>
    <scope>NUCLEOTIDE SEQUENCE [LARGE SCALE GENOMIC DNA]</scope>
    <source>
        <strain evidence="11">DSM 3695</strain>
    </source>
</reference>
<accession>A0A1I0S7U3</accession>
<dbReference type="SUPFAM" id="SSF52172">
    <property type="entry name" value="CheY-like"/>
    <property type="match status" value="1"/>
</dbReference>
<dbReference type="PROSITE" id="PS50042">
    <property type="entry name" value="CNMP_BINDING_3"/>
    <property type="match status" value="1"/>
</dbReference>
<dbReference type="Gene3D" id="2.60.120.10">
    <property type="entry name" value="Jelly Rolls"/>
    <property type="match status" value="1"/>
</dbReference>
<dbReference type="InterPro" id="IPR039420">
    <property type="entry name" value="WalR-like"/>
</dbReference>
<dbReference type="Gene3D" id="3.40.50.2300">
    <property type="match status" value="1"/>
</dbReference>
<name>A0A1I0S7U3_9BACT</name>
<sequence length="358" mass="40492">MNVFPYFYNMQKILLIGNLRQLPENIAELLQLNHYEVITAANGKDGIARAQEQHPDMILCEANMNGIDGSGVICTLRKDPLLENVPVILLADKYNARNFRAAMNLGADDYLISPFSNNDLLLTIENRLQRYQRPLAAATPAPAEDARQDLKAMIREFTENRNTVQLTPHETVYREGGNPRFLYYIREGKVKTVKTHEDGKDLVIGLYRKGDFFGYVAMLEDTPYKATAIVMEDAEIVLIPRKDAEEIFNSTPYLIKQFVRLLAQNVTEKEERLLGIAYDTLRKKVASALIHLRNKYQQQDSGDFTINITRDELAAVAGTATESLIRTLGDFKSEKLIAIRNGGITILDAARLEELAFH</sequence>
<keyword evidence="4" id="KW-0238">DNA-binding</keyword>
<dbReference type="GO" id="GO:0006355">
    <property type="term" value="P:regulation of DNA-templated transcription"/>
    <property type="evidence" value="ECO:0007669"/>
    <property type="project" value="InterPro"/>
</dbReference>
<dbReference type="SMART" id="SM00100">
    <property type="entry name" value="cNMP"/>
    <property type="match status" value="1"/>
</dbReference>
<dbReference type="AlphaFoldDB" id="A0A1I0S7U3"/>
<dbReference type="InterPro" id="IPR011006">
    <property type="entry name" value="CheY-like_superfamily"/>
</dbReference>
<feature type="domain" description="Cyclic nucleotide-binding" evidence="7">
    <location>
        <begin position="170"/>
        <end position="265"/>
    </location>
</feature>
<dbReference type="Pfam" id="PF00072">
    <property type="entry name" value="Response_reg"/>
    <property type="match status" value="1"/>
</dbReference>
<evidence type="ECO:0000256" key="1">
    <source>
        <dbReference type="ARBA" id="ARBA00022553"/>
    </source>
</evidence>
<dbReference type="GO" id="GO:0016301">
    <property type="term" value="F:kinase activity"/>
    <property type="evidence" value="ECO:0007669"/>
    <property type="project" value="UniProtKB-KW"/>
</dbReference>
<evidence type="ECO:0000256" key="6">
    <source>
        <dbReference type="PROSITE-ProRule" id="PRU00169"/>
    </source>
</evidence>
<evidence type="ECO:0000256" key="3">
    <source>
        <dbReference type="ARBA" id="ARBA00023015"/>
    </source>
</evidence>
<evidence type="ECO:0000256" key="4">
    <source>
        <dbReference type="ARBA" id="ARBA00023125"/>
    </source>
</evidence>
<dbReference type="Pfam" id="PF00027">
    <property type="entry name" value="cNMP_binding"/>
    <property type="match status" value="1"/>
</dbReference>
<organism evidence="10 11">
    <name type="scientific">Chitinophaga arvensicola</name>
    <dbReference type="NCBI Taxonomy" id="29529"/>
    <lineage>
        <taxon>Bacteria</taxon>
        <taxon>Pseudomonadati</taxon>
        <taxon>Bacteroidota</taxon>
        <taxon>Chitinophagia</taxon>
        <taxon>Chitinophagales</taxon>
        <taxon>Chitinophagaceae</taxon>
        <taxon>Chitinophaga</taxon>
    </lineage>
</organism>
<evidence type="ECO:0000313" key="11">
    <source>
        <dbReference type="Proteomes" id="UP000199310"/>
    </source>
</evidence>
<dbReference type="InterPro" id="IPR000595">
    <property type="entry name" value="cNMP-bd_dom"/>
</dbReference>
<keyword evidence="1" id="KW-0597">Phosphoprotein</keyword>
<dbReference type="PROSITE" id="PS50110">
    <property type="entry name" value="RESPONSE_REGULATORY"/>
    <property type="match status" value="1"/>
</dbReference>
<dbReference type="CDD" id="cd00038">
    <property type="entry name" value="CAP_ED"/>
    <property type="match status" value="1"/>
</dbReference>
<evidence type="ECO:0000256" key="2">
    <source>
        <dbReference type="ARBA" id="ARBA00023012"/>
    </source>
</evidence>
<dbReference type="Pfam" id="PF13545">
    <property type="entry name" value="HTH_Crp_2"/>
    <property type="match status" value="1"/>
</dbReference>
<proteinExistence type="predicted"/>
<dbReference type="STRING" id="29529.SAMN04488122_4583"/>
<feature type="domain" description="HTH crp-type" evidence="9">
    <location>
        <begin position="279"/>
        <end position="350"/>
    </location>
</feature>
<evidence type="ECO:0000259" key="9">
    <source>
        <dbReference type="PROSITE" id="PS51063"/>
    </source>
</evidence>
<feature type="domain" description="Response regulatory" evidence="8">
    <location>
        <begin position="12"/>
        <end position="128"/>
    </location>
</feature>
<evidence type="ECO:0000256" key="5">
    <source>
        <dbReference type="ARBA" id="ARBA00023163"/>
    </source>
</evidence>
<keyword evidence="10" id="KW-0808">Transferase</keyword>
<dbReference type="SMART" id="SM00448">
    <property type="entry name" value="REC"/>
    <property type="match status" value="1"/>
</dbReference>
<dbReference type="SUPFAM" id="SSF46785">
    <property type="entry name" value="Winged helix' DNA-binding domain"/>
    <property type="match status" value="1"/>
</dbReference>
<dbReference type="Proteomes" id="UP000199310">
    <property type="component" value="Unassembled WGS sequence"/>
</dbReference>
<keyword evidence="10" id="KW-0418">Kinase</keyword>
<keyword evidence="5" id="KW-0804">Transcription</keyword>
<evidence type="ECO:0000259" key="8">
    <source>
        <dbReference type="PROSITE" id="PS50110"/>
    </source>
</evidence>
<dbReference type="InterPro" id="IPR014710">
    <property type="entry name" value="RmlC-like_jellyroll"/>
</dbReference>
<dbReference type="Gene3D" id="1.10.10.10">
    <property type="entry name" value="Winged helix-like DNA-binding domain superfamily/Winged helix DNA-binding domain"/>
    <property type="match status" value="1"/>
</dbReference>
<keyword evidence="11" id="KW-1185">Reference proteome</keyword>
<dbReference type="GO" id="GO:0000156">
    <property type="term" value="F:phosphorelay response regulator activity"/>
    <property type="evidence" value="ECO:0007669"/>
    <property type="project" value="TreeGrafter"/>
</dbReference>
<evidence type="ECO:0000313" key="10">
    <source>
        <dbReference type="EMBL" id="SEW51911.1"/>
    </source>
</evidence>
<keyword evidence="2" id="KW-0902">Two-component regulatory system</keyword>
<dbReference type="PANTHER" id="PTHR48111">
    <property type="entry name" value="REGULATOR OF RPOS"/>
    <property type="match status" value="1"/>
</dbReference>